<dbReference type="InterPro" id="IPR000620">
    <property type="entry name" value="EamA_dom"/>
</dbReference>
<feature type="transmembrane region" description="Helical" evidence="2">
    <location>
        <begin position="278"/>
        <end position="295"/>
    </location>
</feature>
<keyword evidence="5" id="KW-1185">Reference proteome</keyword>
<sequence length="304" mass="31620">MTATTQPRADQTTTNLRTLGAVSFTVAAWASAFIGIRWVGEHYTAGPLAFGRLLVGTLALGAALAATRRWVPPTRREWALILLCGIAWFGIYNVALNDAERRVDAGTAAMLVNLGPILIALFAGLLLREGFPRWLLIGAAVAFTGVILIGVPSARQSDADALGVALCLVAAVTYAIGVLAQKPTLRRLPALQVTWLACTIGTLTCVPYAPGFARELTDSPTGATAGLVYLGLVPTALAFGTWAYALSRMDAGRLGITTYVVPPLAVLGGWALLGETPAALALVGGAVCLAGVALSRRREKVSAA</sequence>
<feature type="transmembrane region" description="Helical" evidence="2">
    <location>
        <begin position="225"/>
        <end position="247"/>
    </location>
</feature>
<keyword evidence="2" id="KW-0472">Membrane</keyword>
<feature type="domain" description="EamA" evidence="3">
    <location>
        <begin position="162"/>
        <end position="295"/>
    </location>
</feature>
<evidence type="ECO:0000259" key="3">
    <source>
        <dbReference type="Pfam" id="PF00892"/>
    </source>
</evidence>
<keyword evidence="2" id="KW-1133">Transmembrane helix</keyword>
<protein>
    <submittedName>
        <fullName evidence="4">Permease of the drug/metabolite transporter (DMT) superfamily</fullName>
    </submittedName>
</protein>
<feature type="transmembrane region" description="Helical" evidence="2">
    <location>
        <begin position="21"/>
        <end position="39"/>
    </location>
</feature>
<dbReference type="Pfam" id="PF00892">
    <property type="entry name" value="EamA"/>
    <property type="match status" value="2"/>
</dbReference>
<comment type="similarity">
    <text evidence="1">Belongs to the EamA transporter family.</text>
</comment>
<organism evidence="4 5">
    <name type="scientific">Cryptosporangium aurantiacum</name>
    <dbReference type="NCBI Taxonomy" id="134849"/>
    <lineage>
        <taxon>Bacteria</taxon>
        <taxon>Bacillati</taxon>
        <taxon>Actinomycetota</taxon>
        <taxon>Actinomycetes</taxon>
        <taxon>Cryptosporangiales</taxon>
        <taxon>Cryptosporangiaceae</taxon>
        <taxon>Cryptosporangium</taxon>
    </lineage>
</organism>
<evidence type="ECO:0000313" key="5">
    <source>
        <dbReference type="Proteomes" id="UP000184440"/>
    </source>
</evidence>
<dbReference type="PANTHER" id="PTHR12715">
    <property type="entry name" value="TRANSPORTER, DRUG/METABOLITE EXPORTER FAMILY"/>
    <property type="match status" value="1"/>
</dbReference>
<dbReference type="Gene3D" id="1.10.3730.20">
    <property type="match status" value="2"/>
</dbReference>
<reference evidence="4 5" key="1">
    <citation type="submission" date="2016-11" db="EMBL/GenBank/DDBJ databases">
        <authorList>
            <person name="Jaros S."/>
            <person name="Januszkiewicz K."/>
            <person name="Wedrychowicz H."/>
        </authorList>
    </citation>
    <scope>NUCLEOTIDE SEQUENCE [LARGE SCALE GENOMIC DNA]</scope>
    <source>
        <strain evidence="4 5">DSM 46144</strain>
    </source>
</reference>
<dbReference type="InterPro" id="IPR037185">
    <property type="entry name" value="EmrE-like"/>
</dbReference>
<proteinExistence type="inferred from homology"/>
<gene>
    <name evidence="4" type="ORF">SAMN05443668_109233</name>
</gene>
<feature type="transmembrane region" description="Helical" evidence="2">
    <location>
        <begin position="254"/>
        <end position="272"/>
    </location>
</feature>
<dbReference type="GO" id="GO:0016020">
    <property type="term" value="C:membrane"/>
    <property type="evidence" value="ECO:0007669"/>
    <property type="project" value="InterPro"/>
</dbReference>
<accession>A0A1M7RBA0</accession>
<name>A0A1M7RBA0_9ACTN</name>
<dbReference type="EMBL" id="FRCS01000009">
    <property type="protein sequence ID" value="SHN43567.1"/>
    <property type="molecule type" value="Genomic_DNA"/>
</dbReference>
<dbReference type="SUPFAM" id="SSF103481">
    <property type="entry name" value="Multidrug resistance efflux transporter EmrE"/>
    <property type="match status" value="2"/>
</dbReference>
<dbReference type="InterPro" id="IPR052756">
    <property type="entry name" value="Alkyne_AA_exporter"/>
</dbReference>
<evidence type="ECO:0000313" key="4">
    <source>
        <dbReference type="EMBL" id="SHN43567.1"/>
    </source>
</evidence>
<keyword evidence="2" id="KW-0812">Transmembrane</keyword>
<feature type="transmembrane region" description="Helical" evidence="2">
    <location>
        <begin position="193"/>
        <end position="213"/>
    </location>
</feature>
<feature type="transmembrane region" description="Helical" evidence="2">
    <location>
        <begin position="134"/>
        <end position="155"/>
    </location>
</feature>
<feature type="transmembrane region" description="Helical" evidence="2">
    <location>
        <begin position="45"/>
        <end position="66"/>
    </location>
</feature>
<dbReference type="RefSeq" id="WP_073260835.1">
    <property type="nucleotide sequence ID" value="NZ_FRCS01000009.1"/>
</dbReference>
<feature type="transmembrane region" description="Helical" evidence="2">
    <location>
        <begin position="161"/>
        <end position="181"/>
    </location>
</feature>
<feature type="transmembrane region" description="Helical" evidence="2">
    <location>
        <begin position="108"/>
        <end position="127"/>
    </location>
</feature>
<feature type="domain" description="EamA" evidence="3">
    <location>
        <begin position="25"/>
        <end position="149"/>
    </location>
</feature>
<evidence type="ECO:0000256" key="1">
    <source>
        <dbReference type="ARBA" id="ARBA00007362"/>
    </source>
</evidence>
<feature type="transmembrane region" description="Helical" evidence="2">
    <location>
        <begin position="78"/>
        <end position="96"/>
    </location>
</feature>
<evidence type="ECO:0000256" key="2">
    <source>
        <dbReference type="SAM" id="Phobius"/>
    </source>
</evidence>
<dbReference type="Proteomes" id="UP000184440">
    <property type="component" value="Unassembled WGS sequence"/>
</dbReference>
<dbReference type="STRING" id="134849.SAMN05443668_109233"/>
<dbReference type="PANTHER" id="PTHR12715:SF4">
    <property type="entry name" value="EAMA DOMAIN-CONTAINING PROTEIN"/>
    <property type="match status" value="1"/>
</dbReference>
<dbReference type="AlphaFoldDB" id="A0A1M7RBA0"/>